<evidence type="ECO:0000313" key="1">
    <source>
        <dbReference type="EMBL" id="GAG84668.1"/>
    </source>
</evidence>
<name>X1BKR5_9ZZZZ</name>
<reference evidence="1" key="1">
    <citation type="journal article" date="2014" name="Front. Microbiol.">
        <title>High frequency of phylogenetically diverse reductive dehalogenase-homologous genes in deep subseafloor sedimentary metagenomes.</title>
        <authorList>
            <person name="Kawai M."/>
            <person name="Futagami T."/>
            <person name="Toyoda A."/>
            <person name="Takaki Y."/>
            <person name="Nishi S."/>
            <person name="Hori S."/>
            <person name="Arai W."/>
            <person name="Tsubouchi T."/>
            <person name="Morono Y."/>
            <person name="Uchiyama I."/>
            <person name="Ito T."/>
            <person name="Fujiyama A."/>
            <person name="Inagaki F."/>
            <person name="Takami H."/>
        </authorList>
    </citation>
    <scope>NUCLEOTIDE SEQUENCE</scope>
    <source>
        <strain evidence="1">Expedition CK06-06</strain>
    </source>
</reference>
<organism evidence="1">
    <name type="scientific">marine sediment metagenome</name>
    <dbReference type="NCBI Taxonomy" id="412755"/>
    <lineage>
        <taxon>unclassified sequences</taxon>
        <taxon>metagenomes</taxon>
        <taxon>ecological metagenomes</taxon>
    </lineage>
</organism>
<comment type="caution">
    <text evidence="1">The sequence shown here is derived from an EMBL/GenBank/DDBJ whole genome shotgun (WGS) entry which is preliminary data.</text>
</comment>
<protein>
    <submittedName>
        <fullName evidence="1">Uncharacterized protein</fullName>
    </submittedName>
</protein>
<dbReference type="EMBL" id="BART01016667">
    <property type="protein sequence ID" value="GAG84668.1"/>
    <property type="molecule type" value="Genomic_DNA"/>
</dbReference>
<proteinExistence type="predicted"/>
<dbReference type="AlphaFoldDB" id="X1BKR5"/>
<accession>X1BKR5</accession>
<gene>
    <name evidence="1" type="ORF">S01H4_31990</name>
</gene>
<sequence length="56" mass="6252">MHSGQIPVSLLTAIKQFGHIRWSIFSPLDFKTYMNTTTKTPSMGAATKVDIIKSRV</sequence>